<comment type="similarity">
    <text evidence="2">Belongs to the OB-RGRP/VPS55 family.</text>
</comment>
<keyword evidence="8" id="KW-1185">Reference proteome</keyword>
<dbReference type="GeneID" id="37269851"/>
<evidence type="ECO:0000256" key="5">
    <source>
        <dbReference type="ARBA" id="ARBA00023136"/>
    </source>
</evidence>
<dbReference type="PANTHER" id="PTHR12050:SF0">
    <property type="entry name" value="RH04491P"/>
    <property type="match status" value="1"/>
</dbReference>
<keyword evidence="4 6" id="KW-1133">Transmembrane helix</keyword>
<dbReference type="EMBL" id="KZ819292">
    <property type="protein sequence ID" value="PWN98129.1"/>
    <property type="molecule type" value="Genomic_DNA"/>
</dbReference>
<keyword evidence="3 6" id="KW-0812">Transmembrane</keyword>
<accession>A0A316Z955</accession>
<evidence type="ECO:0000313" key="7">
    <source>
        <dbReference type="EMBL" id="PWN98129.1"/>
    </source>
</evidence>
<protein>
    <submittedName>
        <fullName evidence="7">Vps55-domain-containing protein</fullName>
    </submittedName>
</protein>
<evidence type="ECO:0000256" key="4">
    <source>
        <dbReference type="ARBA" id="ARBA00022989"/>
    </source>
</evidence>
<evidence type="ECO:0000256" key="3">
    <source>
        <dbReference type="ARBA" id="ARBA00022692"/>
    </source>
</evidence>
<reference evidence="7 8" key="1">
    <citation type="journal article" date="2018" name="Mol. Biol. Evol.">
        <title>Broad Genomic Sampling Reveals a Smut Pathogenic Ancestry of the Fungal Clade Ustilaginomycotina.</title>
        <authorList>
            <person name="Kijpornyongpan T."/>
            <person name="Mondo S.J."/>
            <person name="Barry K."/>
            <person name="Sandor L."/>
            <person name="Lee J."/>
            <person name="Lipzen A."/>
            <person name="Pangilinan J."/>
            <person name="LaButti K."/>
            <person name="Hainaut M."/>
            <person name="Henrissat B."/>
            <person name="Grigoriev I.V."/>
            <person name="Spatafora J.W."/>
            <person name="Aime M.C."/>
        </authorList>
    </citation>
    <scope>NUCLEOTIDE SEQUENCE [LARGE SCALE GENOMIC DNA]</scope>
    <source>
        <strain evidence="7 8">MCA 4186</strain>
    </source>
</reference>
<gene>
    <name evidence="7" type="ORF">FA09DRAFT_329759</name>
</gene>
<dbReference type="RefSeq" id="XP_025598408.1">
    <property type="nucleotide sequence ID" value="XM_025742307.1"/>
</dbReference>
<dbReference type="STRING" id="58919.A0A316Z955"/>
<dbReference type="OrthoDB" id="14246at2759"/>
<keyword evidence="5 6" id="KW-0472">Membrane</keyword>
<proteinExistence type="inferred from homology"/>
<feature type="transmembrane region" description="Helical" evidence="6">
    <location>
        <begin position="74"/>
        <end position="95"/>
    </location>
</feature>
<dbReference type="Proteomes" id="UP000245946">
    <property type="component" value="Unassembled WGS sequence"/>
</dbReference>
<dbReference type="PROSITE" id="PS51257">
    <property type="entry name" value="PROKAR_LIPOPROTEIN"/>
    <property type="match status" value="1"/>
</dbReference>
<evidence type="ECO:0000256" key="1">
    <source>
        <dbReference type="ARBA" id="ARBA00004141"/>
    </source>
</evidence>
<comment type="subcellular location">
    <subcellularLocation>
        <location evidence="1">Membrane</location>
        <topology evidence="1">Multi-pass membrane protein</topology>
    </subcellularLocation>
</comment>
<dbReference type="Pfam" id="PF04133">
    <property type="entry name" value="Vps55"/>
    <property type="match status" value="1"/>
</dbReference>
<dbReference type="GO" id="GO:0034424">
    <property type="term" value="C:Vps55/Vps68 complex"/>
    <property type="evidence" value="ECO:0007669"/>
    <property type="project" value="TreeGrafter"/>
</dbReference>
<evidence type="ECO:0000256" key="2">
    <source>
        <dbReference type="ARBA" id="ARBA00005645"/>
    </source>
</evidence>
<dbReference type="GO" id="GO:0032511">
    <property type="term" value="P:late endosome to vacuole transport via multivesicular body sorting pathway"/>
    <property type="evidence" value="ECO:0007669"/>
    <property type="project" value="TreeGrafter"/>
</dbReference>
<evidence type="ECO:0000313" key="8">
    <source>
        <dbReference type="Proteomes" id="UP000245946"/>
    </source>
</evidence>
<dbReference type="InterPro" id="IPR007262">
    <property type="entry name" value="Vps55/LEPROT"/>
</dbReference>
<dbReference type="PANTHER" id="PTHR12050">
    <property type="entry name" value="LEPTIN RECEPTOR-RELATED"/>
    <property type="match status" value="1"/>
</dbReference>
<name>A0A316Z955_9BASI</name>
<evidence type="ECO:0000256" key="6">
    <source>
        <dbReference type="SAM" id="Phobius"/>
    </source>
</evidence>
<feature type="transmembrane region" description="Helical" evidence="6">
    <location>
        <begin position="7"/>
        <end position="30"/>
    </location>
</feature>
<organism evidence="7 8">
    <name type="scientific">Tilletiopsis washingtonensis</name>
    <dbReference type="NCBI Taxonomy" id="58919"/>
    <lineage>
        <taxon>Eukaryota</taxon>
        <taxon>Fungi</taxon>
        <taxon>Dikarya</taxon>
        <taxon>Basidiomycota</taxon>
        <taxon>Ustilaginomycotina</taxon>
        <taxon>Exobasidiomycetes</taxon>
        <taxon>Entylomatales</taxon>
        <taxon>Entylomatales incertae sedis</taxon>
        <taxon>Tilletiopsis</taxon>
    </lineage>
</organism>
<sequence length="204" mass="21309">MAAGLKTVIFLSVSLAFGFLLIILSCALYGNWLPLLVALLYVLAPLPNSICARCAGADDFSADYNSAFLDFGNWLTAATVVSGFALPITLAHAGIIREMACIMSSAGGLLVYGTSELASKAGRDAAGERMGEMGRCACATVQLPRWSQKEYDAPLSQPAAIRGRASSAHQAVSALGRASTDAPSLSPPAVMTYASFFNEGDDVF</sequence>
<dbReference type="AlphaFoldDB" id="A0A316Z955"/>